<dbReference type="Gene3D" id="3.10.20.30">
    <property type="match status" value="1"/>
</dbReference>
<dbReference type="InterPro" id="IPR010035">
    <property type="entry name" value="Thi_S"/>
</dbReference>
<evidence type="ECO:0000313" key="2">
    <source>
        <dbReference type="Proteomes" id="UP000244810"/>
    </source>
</evidence>
<dbReference type="InterPro" id="IPR016155">
    <property type="entry name" value="Mopterin_synth/thiamin_S_b"/>
</dbReference>
<dbReference type="InterPro" id="IPR012675">
    <property type="entry name" value="Beta-grasp_dom_sf"/>
</dbReference>
<accession>A0A2T7UN64</accession>
<dbReference type="EMBL" id="QDDR01000010">
    <property type="protein sequence ID" value="PVE46114.1"/>
    <property type="molecule type" value="Genomic_DNA"/>
</dbReference>
<dbReference type="RefSeq" id="WP_107751939.1">
    <property type="nucleotide sequence ID" value="NZ_QBKF01000005.1"/>
</dbReference>
<name>A0A2T7UN64_9RHOB</name>
<dbReference type="SUPFAM" id="SSF54285">
    <property type="entry name" value="MoaD/ThiS"/>
    <property type="match status" value="1"/>
</dbReference>
<dbReference type="OrthoDB" id="197113at2"/>
<comment type="caution">
    <text evidence="1">The sequence shown here is derived from an EMBL/GenBank/DDBJ whole genome shotgun (WGS) entry which is preliminary data.</text>
</comment>
<dbReference type="Pfam" id="PF02597">
    <property type="entry name" value="ThiS"/>
    <property type="match status" value="1"/>
</dbReference>
<dbReference type="PANTHER" id="PTHR34472">
    <property type="entry name" value="SULFUR CARRIER PROTEIN THIS"/>
    <property type="match status" value="1"/>
</dbReference>
<dbReference type="AlphaFoldDB" id="A0A2T7UN64"/>
<dbReference type="InterPro" id="IPR003749">
    <property type="entry name" value="ThiS/MoaD-like"/>
</dbReference>
<proteinExistence type="predicted"/>
<dbReference type="CDD" id="cd00565">
    <property type="entry name" value="Ubl_ThiS"/>
    <property type="match status" value="1"/>
</dbReference>
<reference evidence="1 2" key="1">
    <citation type="journal article" date="2011" name="Syst. Appl. Microbiol.">
        <title>Defluviimonas denitrificans gen. nov., sp. nov., and Pararhodobacter aggregans gen. nov., sp. nov., non-phototrophic Rhodobacteraceae from the biofilter of a marine aquaculture.</title>
        <authorList>
            <person name="Foesel B.U."/>
            <person name="Drake H.L."/>
            <person name="Schramm A."/>
        </authorList>
    </citation>
    <scope>NUCLEOTIDE SEQUENCE [LARGE SCALE GENOMIC DNA]</scope>
    <source>
        <strain evidence="1 2">D1-19</strain>
    </source>
</reference>
<keyword evidence="2" id="KW-1185">Reference proteome</keyword>
<evidence type="ECO:0000313" key="1">
    <source>
        <dbReference type="EMBL" id="PVE46114.1"/>
    </source>
</evidence>
<sequence length="65" mass="6770">MRLDLNGTPTEITATTLAEALTDLGYQTGALATALNGRFVPAAERAATPLREGDRIEVLAPMQGG</sequence>
<dbReference type="PANTHER" id="PTHR34472:SF1">
    <property type="entry name" value="SULFUR CARRIER PROTEIN THIS"/>
    <property type="match status" value="1"/>
</dbReference>
<gene>
    <name evidence="1" type="primary">thiS</name>
    <name evidence="1" type="ORF">DDE23_18155</name>
</gene>
<dbReference type="NCBIfam" id="TIGR01683">
    <property type="entry name" value="thiS"/>
    <property type="match status" value="1"/>
</dbReference>
<protein>
    <submittedName>
        <fullName evidence="1">Thiamine biosynthesis protein ThiS</fullName>
    </submittedName>
</protein>
<dbReference type="Proteomes" id="UP000244810">
    <property type="component" value="Unassembled WGS sequence"/>
</dbReference>
<organism evidence="1 2">
    <name type="scientific">Pararhodobacter aggregans</name>
    <dbReference type="NCBI Taxonomy" id="404875"/>
    <lineage>
        <taxon>Bacteria</taxon>
        <taxon>Pseudomonadati</taxon>
        <taxon>Pseudomonadota</taxon>
        <taxon>Alphaproteobacteria</taxon>
        <taxon>Rhodobacterales</taxon>
        <taxon>Paracoccaceae</taxon>
        <taxon>Pararhodobacter</taxon>
    </lineage>
</organism>